<evidence type="ECO:0000259" key="3">
    <source>
        <dbReference type="PROSITE" id="PS50011"/>
    </source>
</evidence>
<feature type="region of interest" description="Disordered" evidence="1">
    <location>
        <begin position="487"/>
        <end position="523"/>
    </location>
</feature>
<feature type="domain" description="Protein kinase" evidence="3">
    <location>
        <begin position="171"/>
        <end position="482"/>
    </location>
</feature>
<evidence type="ECO:0000313" key="4">
    <source>
        <dbReference type="EMBL" id="KAL1529058.1"/>
    </source>
</evidence>
<evidence type="ECO:0000256" key="1">
    <source>
        <dbReference type="SAM" id="MobiDB-lite"/>
    </source>
</evidence>
<proteinExistence type="predicted"/>
<dbReference type="PANTHER" id="PTHR43173">
    <property type="entry name" value="ABC1 FAMILY PROTEIN"/>
    <property type="match status" value="1"/>
</dbReference>
<protein>
    <recommendedName>
        <fullName evidence="3">Protein kinase domain-containing protein</fullName>
    </recommendedName>
</protein>
<dbReference type="InterPro" id="IPR011009">
    <property type="entry name" value="Kinase-like_dom_sf"/>
</dbReference>
<dbReference type="SUPFAM" id="SSF56112">
    <property type="entry name" value="Protein kinase-like (PK-like)"/>
    <property type="match status" value="1"/>
</dbReference>
<dbReference type="InterPro" id="IPR004147">
    <property type="entry name" value="ABC1_dom"/>
</dbReference>
<feature type="chain" id="PRO_5044191686" description="Protein kinase domain-containing protein" evidence="2">
    <location>
        <begin position="18"/>
        <end position="523"/>
    </location>
</feature>
<keyword evidence="5" id="KW-1185">Reference proteome</keyword>
<dbReference type="EMBL" id="JBGBPQ010000001">
    <property type="protein sequence ID" value="KAL1529058.1"/>
    <property type="molecule type" value="Genomic_DNA"/>
</dbReference>
<dbReference type="InterPro" id="IPR051130">
    <property type="entry name" value="Mito_struct-func_regulator"/>
</dbReference>
<sequence length="523" mass="57011">MLAWAVLLAAPLPLASLRLHPPAASSPRHPAVLCQANGAARFSRLASPEGVRQAAELQRELARIAVKQDPQVVLRRSLDLARALRTVGGEVLPALATPPPPQLVLRRLFEELGATYIKLGQFIASSPTLFPPEYVREFQRCLDTAPPMAWGTVKSLLEAELGRPVESVFSRVEQTPLAAASIAQVHAATLRTGEDVVIKVQKRGVEKSLQADLDLLYAISRVLQLLGVVTPELSEVVQTLRDAILEETDFVLEATRTEQFAQFLDRSDLRGVVTVPAVYRSASSKRILTLERLYGVPLTDLESVRKYTPEPELVLIIALNTWISSVLTNEWFHADVHAGNLLVLKDGRVAFIDFGIVGAIPKKTASAMLDFVQAYSAADMAGIAAALSGMGFTRDGIDVEAFAKDLREVLDSLEAMPADQMAAGQVDETQLNRLVASFAKVAEGYGIRFPREFALLLKQVLYFDRYTKLLAPNIDVMSDERISSMNMRSATADGSDGGKEDLPAVGARGQQSNELVIEPEVLQ</sequence>
<dbReference type="Pfam" id="PF03109">
    <property type="entry name" value="ABC1"/>
    <property type="match status" value="1"/>
</dbReference>
<dbReference type="InterPro" id="IPR000719">
    <property type="entry name" value="Prot_kinase_dom"/>
</dbReference>
<keyword evidence="2" id="KW-0732">Signal</keyword>
<dbReference type="CDD" id="cd05121">
    <property type="entry name" value="ABC1_ADCK3-like"/>
    <property type="match status" value="1"/>
</dbReference>
<evidence type="ECO:0000313" key="5">
    <source>
        <dbReference type="Proteomes" id="UP001515480"/>
    </source>
</evidence>
<dbReference type="PANTHER" id="PTHR43173:SF22">
    <property type="entry name" value="OS07G0227800 PROTEIN"/>
    <property type="match status" value="1"/>
</dbReference>
<feature type="signal peptide" evidence="2">
    <location>
        <begin position="1"/>
        <end position="17"/>
    </location>
</feature>
<evidence type="ECO:0000256" key="2">
    <source>
        <dbReference type="SAM" id="SignalP"/>
    </source>
</evidence>
<dbReference type="GO" id="GO:0004672">
    <property type="term" value="F:protein kinase activity"/>
    <property type="evidence" value="ECO:0007669"/>
    <property type="project" value="InterPro"/>
</dbReference>
<dbReference type="AlphaFoldDB" id="A0AB34K706"/>
<name>A0AB34K706_PRYPA</name>
<comment type="caution">
    <text evidence="4">The sequence shown here is derived from an EMBL/GenBank/DDBJ whole genome shotgun (WGS) entry which is preliminary data.</text>
</comment>
<accession>A0AB34K706</accession>
<reference evidence="4 5" key="1">
    <citation type="journal article" date="2024" name="Science">
        <title>Giant polyketide synthase enzymes in the biosynthesis of giant marine polyether toxins.</title>
        <authorList>
            <person name="Fallon T.R."/>
            <person name="Shende V.V."/>
            <person name="Wierzbicki I.H."/>
            <person name="Pendleton A.L."/>
            <person name="Watervoot N.F."/>
            <person name="Auber R.P."/>
            <person name="Gonzalez D.J."/>
            <person name="Wisecaver J.H."/>
            <person name="Moore B.S."/>
        </authorList>
    </citation>
    <scope>NUCLEOTIDE SEQUENCE [LARGE SCALE GENOMIC DNA]</scope>
    <source>
        <strain evidence="4 5">12B1</strain>
    </source>
</reference>
<dbReference type="GO" id="GO:0005524">
    <property type="term" value="F:ATP binding"/>
    <property type="evidence" value="ECO:0007669"/>
    <property type="project" value="InterPro"/>
</dbReference>
<gene>
    <name evidence="4" type="ORF">AB1Y20_000021</name>
</gene>
<dbReference type="PROSITE" id="PS50011">
    <property type="entry name" value="PROTEIN_KINASE_DOM"/>
    <property type="match status" value="1"/>
</dbReference>
<organism evidence="4 5">
    <name type="scientific">Prymnesium parvum</name>
    <name type="common">Toxic golden alga</name>
    <dbReference type="NCBI Taxonomy" id="97485"/>
    <lineage>
        <taxon>Eukaryota</taxon>
        <taxon>Haptista</taxon>
        <taxon>Haptophyta</taxon>
        <taxon>Prymnesiophyceae</taxon>
        <taxon>Prymnesiales</taxon>
        <taxon>Prymnesiaceae</taxon>
        <taxon>Prymnesium</taxon>
    </lineage>
</organism>
<dbReference type="Proteomes" id="UP001515480">
    <property type="component" value="Unassembled WGS sequence"/>
</dbReference>